<dbReference type="GO" id="GO:0005886">
    <property type="term" value="C:plasma membrane"/>
    <property type="evidence" value="ECO:0007669"/>
    <property type="project" value="TreeGrafter"/>
</dbReference>
<keyword evidence="5" id="KW-0769">Symport</keyword>
<keyword evidence="6 9" id="KW-1133">Transmembrane helix</keyword>
<feature type="transmembrane region" description="Helical" evidence="9">
    <location>
        <begin position="133"/>
        <end position="158"/>
    </location>
</feature>
<evidence type="ECO:0000256" key="9">
    <source>
        <dbReference type="SAM" id="Phobius"/>
    </source>
</evidence>
<comment type="caution">
    <text evidence="10">The sequence shown here is derived from an EMBL/GenBank/DDBJ whole genome shotgun (WGS) entry which is preliminary data.</text>
</comment>
<sequence>MYWRPVEGNLLFCSVVAQIDSRFGHPSKSNNSAFHGRRVETIVTSLCDEFPERLRRNRRHVLTTVCASFILISIPFCLSAGLYWMLLLAKFTITWPLVVIAFLECMAISWVYGVDNLLDNIKWMTGSYPPCYIFWKILWKFVCPMAYLSILCFLWLQWHSLSYEEYAFPYWTSLLGWVISAVPLLFVPVVAVAQICSARGSLAQRWATVLNPDDSWGPALAVHRAEQFPLQIPEARRLLIPPEVEVLGSHQVGVKLQRSTTIDHTVHFMMIGHALTFPLSRSVIPKVRLIHLALATGCSIGIAKWLSK</sequence>
<dbReference type="InterPro" id="IPR000175">
    <property type="entry name" value="Na/ntran_symport"/>
</dbReference>
<keyword evidence="7 9" id="KW-0472">Membrane</keyword>
<dbReference type="GO" id="GO:0005283">
    <property type="term" value="F:amino acid:sodium symporter activity"/>
    <property type="evidence" value="ECO:0007669"/>
    <property type="project" value="TreeGrafter"/>
</dbReference>
<dbReference type="AlphaFoldDB" id="A0A016URN4"/>
<protein>
    <recommendedName>
        <fullName evidence="12">Sodium:neurotransmitter symporter family protein</fullName>
    </recommendedName>
</protein>
<dbReference type="Proteomes" id="UP000024635">
    <property type="component" value="Unassembled WGS sequence"/>
</dbReference>
<evidence type="ECO:0000256" key="5">
    <source>
        <dbReference type="ARBA" id="ARBA00022847"/>
    </source>
</evidence>
<accession>A0A016URN4</accession>
<keyword evidence="11" id="KW-1185">Reference proteome</keyword>
<feature type="transmembrane region" description="Helical" evidence="9">
    <location>
        <begin position="61"/>
        <end position="87"/>
    </location>
</feature>
<evidence type="ECO:0000256" key="7">
    <source>
        <dbReference type="ARBA" id="ARBA00023136"/>
    </source>
</evidence>
<dbReference type="PANTHER" id="PTHR11616:SF321">
    <property type="entry name" value="SODIUM-DEPENDENT NUTRIENT AMINO ACID TRANSPORTER 1-RELATED"/>
    <property type="match status" value="1"/>
</dbReference>
<evidence type="ECO:0000256" key="6">
    <source>
        <dbReference type="ARBA" id="ARBA00022989"/>
    </source>
</evidence>
<feature type="transmembrane region" description="Helical" evidence="9">
    <location>
        <begin position="93"/>
        <end position="112"/>
    </location>
</feature>
<dbReference type="PROSITE" id="PS50267">
    <property type="entry name" value="NA_NEUROTRAN_SYMP_3"/>
    <property type="match status" value="1"/>
</dbReference>
<dbReference type="Pfam" id="PF00209">
    <property type="entry name" value="SNF"/>
    <property type="match status" value="1"/>
</dbReference>
<evidence type="ECO:0000313" key="10">
    <source>
        <dbReference type="EMBL" id="EYC17482.1"/>
    </source>
</evidence>
<organism evidence="10 11">
    <name type="scientific">Ancylostoma ceylanicum</name>
    <dbReference type="NCBI Taxonomy" id="53326"/>
    <lineage>
        <taxon>Eukaryota</taxon>
        <taxon>Metazoa</taxon>
        <taxon>Ecdysozoa</taxon>
        <taxon>Nematoda</taxon>
        <taxon>Chromadorea</taxon>
        <taxon>Rhabditida</taxon>
        <taxon>Rhabditina</taxon>
        <taxon>Rhabditomorpha</taxon>
        <taxon>Strongyloidea</taxon>
        <taxon>Ancylostomatidae</taxon>
        <taxon>Ancylostomatinae</taxon>
        <taxon>Ancylostoma</taxon>
    </lineage>
</organism>
<comment type="subcellular location">
    <subcellularLocation>
        <location evidence="1">Membrane</location>
        <topology evidence="1">Multi-pass membrane protein</topology>
    </subcellularLocation>
</comment>
<evidence type="ECO:0000256" key="4">
    <source>
        <dbReference type="ARBA" id="ARBA00022692"/>
    </source>
</evidence>
<keyword evidence="3" id="KW-0813">Transport</keyword>
<evidence type="ECO:0000256" key="3">
    <source>
        <dbReference type="ARBA" id="ARBA00022448"/>
    </source>
</evidence>
<keyword evidence="4 9" id="KW-0812">Transmembrane</keyword>
<dbReference type="EMBL" id="JARK01001366">
    <property type="protein sequence ID" value="EYC17482.1"/>
    <property type="molecule type" value="Genomic_DNA"/>
</dbReference>
<reference evidence="11" key="1">
    <citation type="journal article" date="2015" name="Nat. Genet.">
        <title>The genome and transcriptome of the zoonotic hookworm Ancylostoma ceylanicum identify infection-specific gene families.</title>
        <authorList>
            <person name="Schwarz E.M."/>
            <person name="Hu Y."/>
            <person name="Antoshechkin I."/>
            <person name="Miller M.M."/>
            <person name="Sternberg P.W."/>
            <person name="Aroian R.V."/>
        </authorList>
    </citation>
    <scope>NUCLEOTIDE SEQUENCE</scope>
    <source>
        <strain evidence="11">HY135</strain>
    </source>
</reference>
<dbReference type="OrthoDB" id="6581954at2759"/>
<evidence type="ECO:0008006" key="12">
    <source>
        <dbReference type="Google" id="ProtNLM"/>
    </source>
</evidence>
<dbReference type="SUPFAM" id="SSF161070">
    <property type="entry name" value="SNF-like"/>
    <property type="match status" value="1"/>
</dbReference>
<evidence type="ECO:0000313" key="11">
    <source>
        <dbReference type="Proteomes" id="UP000024635"/>
    </source>
</evidence>
<dbReference type="GO" id="GO:0015179">
    <property type="term" value="F:L-amino acid transmembrane transporter activity"/>
    <property type="evidence" value="ECO:0007669"/>
    <property type="project" value="TreeGrafter"/>
</dbReference>
<comment type="similarity">
    <text evidence="2">Belongs to the sodium:neurotransmitter symporter (SNF) (TC 2.A.22) family.</text>
</comment>
<evidence type="ECO:0000256" key="8">
    <source>
        <dbReference type="ARBA" id="ARBA00023180"/>
    </source>
</evidence>
<name>A0A016URN4_9BILA</name>
<proteinExistence type="inferred from homology"/>
<dbReference type="STRING" id="53326.A0A016URN4"/>
<dbReference type="GO" id="GO:0089718">
    <property type="term" value="P:amino acid import across plasma membrane"/>
    <property type="evidence" value="ECO:0007669"/>
    <property type="project" value="TreeGrafter"/>
</dbReference>
<feature type="transmembrane region" description="Helical" evidence="9">
    <location>
        <begin position="170"/>
        <end position="196"/>
    </location>
</feature>
<dbReference type="InterPro" id="IPR037272">
    <property type="entry name" value="SNS_sf"/>
</dbReference>
<evidence type="ECO:0000256" key="2">
    <source>
        <dbReference type="ARBA" id="ARBA00006459"/>
    </source>
</evidence>
<evidence type="ECO:0000256" key="1">
    <source>
        <dbReference type="ARBA" id="ARBA00004141"/>
    </source>
</evidence>
<dbReference type="PANTHER" id="PTHR11616">
    <property type="entry name" value="SODIUM/CHLORIDE DEPENDENT TRANSPORTER"/>
    <property type="match status" value="1"/>
</dbReference>
<gene>
    <name evidence="10" type="primary">Acey_s0030.g2079</name>
    <name evidence="10" type="synonym">Acey-snf-6</name>
    <name evidence="10" type="ORF">Y032_0030g2079</name>
</gene>
<keyword evidence="8" id="KW-0325">Glycoprotein</keyword>